<sequence>MGSTSKDMRLIIFCLQVYSLYQLDELHAQCHGVDICELSILEAQELQLNRSLDAVQLTECYLRRIGELNPGLNAVIEINPDALEIAKSLDGFQQRTGALLGPLHGIPILLKDNIATNDSMETTAGSIALIGSKPIKEATVVTRLQKAGAIILGKSNLSELAGY</sequence>
<name>A0ACC2U5Q6_9FUNG</name>
<comment type="caution">
    <text evidence="1">The sequence shown here is derived from an EMBL/GenBank/DDBJ whole genome shotgun (WGS) entry which is preliminary data.</text>
</comment>
<accession>A0ACC2U5Q6</accession>
<gene>
    <name evidence="1" type="ORF">DSO57_1008198</name>
</gene>
<reference evidence="1" key="1">
    <citation type="submission" date="2022-04" db="EMBL/GenBank/DDBJ databases">
        <title>Genome of the entomopathogenic fungus Entomophthora muscae.</title>
        <authorList>
            <person name="Elya C."/>
            <person name="Lovett B.R."/>
            <person name="Lee E."/>
            <person name="Macias A.M."/>
            <person name="Hajek A.E."/>
            <person name="De Bivort B.L."/>
            <person name="Kasson M.T."/>
            <person name="De Fine Licht H.H."/>
            <person name="Stajich J.E."/>
        </authorList>
    </citation>
    <scope>NUCLEOTIDE SEQUENCE</scope>
    <source>
        <strain evidence="1">Berkeley</strain>
    </source>
</reference>
<protein>
    <submittedName>
        <fullName evidence="1">Uncharacterized protein</fullName>
    </submittedName>
</protein>
<organism evidence="1 2">
    <name type="scientific">Entomophthora muscae</name>
    <dbReference type="NCBI Taxonomy" id="34485"/>
    <lineage>
        <taxon>Eukaryota</taxon>
        <taxon>Fungi</taxon>
        <taxon>Fungi incertae sedis</taxon>
        <taxon>Zoopagomycota</taxon>
        <taxon>Entomophthoromycotina</taxon>
        <taxon>Entomophthoromycetes</taxon>
        <taxon>Entomophthorales</taxon>
        <taxon>Entomophthoraceae</taxon>
        <taxon>Entomophthora</taxon>
    </lineage>
</organism>
<dbReference type="EMBL" id="QTSX02001445">
    <property type="protein sequence ID" value="KAJ9082065.1"/>
    <property type="molecule type" value="Genomic_DNA"/>
</dbReference>
<dbReference type="Proteomes" id="UP001165960">
    <property type="component" value="Unassembled WGS sequence"/>
</dbReference>
<keyword evidence="2" id="KW-1185">Reference proteome</keyword>
<evidence type="ECO:0000313" key="1">
    <source>
        <dbReference type="EMBL" id="KAJ9082065.1"/>
    </source>
</evidence>
<proteinExistence type="predicted"/>
<evidence type="ECO:0000313" key="2">
    <source>
        <dbReference type="Proteomes" id="UP001165960"/>
    </source>
</evidence>